<evidence type="ECO:0000313" key="1">
    <source>
        <dbReference type="EMBL" id="ABZ01512.1"/>
    </source>
</evidence>
<reference evidence="1" key="1">
    <citation type="journal article" date="2008" name="FEMS Microbiol. Ecol.">
        <title>Comparative genomics of the pIPO2/pSB102 family of environmental plasmids: sequence, evolution, and ecology of pTer331 isolated from Collimonas fungivorans Ter331.</title>
        <authorList>
            <person name="Mela F."/>
            <person name="Fritsche K."/>
            <person name="Boersma H."/>
            <person name="van Elsas J.D."/>
            <person name="Bartels D."/>
            <person name="Meyer F."/>
            <person name="de Boer W."/>
            <person name="van Veen J.A."/>
            <person name="Leveau J.H."/>
        </authorList>
    </citation>
    <scope>NUCLEOTIDE SEQUENCE [LARGE SCALE GENOMIC DNA]</scope>
    <source>
        <strain evidence="1">Ter331</strain>
        <plasmid evidence="1">pTer331</plasmid>
    </source>
</reference>
<organism evidence="1">
    <name type="scientific">Collimonas fungivorans (strain Ter331)</name>
    <dbReference type="NCBI Taxonomy" id="1005048"/>
    <lineage>
        <taxon>Bacteria</taxon>
        <taxon>Pseudomonadati</taxon>
        <taxon>Pseudomonadota</taxon>
        <taxon>Betaproteobacteria</taxon>
        <taxon>Burkholderiales</taxon>
        <taxon>Oxalobacteraceae</taxon>
        <taxon>Collimonas</taxon>
    </lineage>
</organism>
<name>B0ZB91_COLFT</name>
<geneLocation type="plasmid" evidence="1">
    <name>pTer331</name>
</geneLocation>
<dbReference type="AlphaFoldDB" id="B0ZB91"/>
<accession>B0ZB91</accession>
<dbReference type="EMBL" id="EU315244">
    <property type="protein sequence ID" value="ABZ01512.1"/>
    <property type="molecule type" value="Genomic_DNA"/>
</dbReference>
<keyword evidence="1" id="KW-0614">Plasmid</keyword>
<proteinExistence type="predicted"/>
<sequence length="46" mass="5175">MPDINKIAEQIRLAFATGKPCKVPLMTMRDFGRLLDLLEDDERAAA</sequence>
<dbReference type="RefSeq" id="WP_012274961.1">
    <property type="nucleotide sequence ID" value="NC_010332.1"/>
</dbReference>
<protein>
    <submittedName>
        <fullName evidence="1">Uncharacterized protein</fullName>
    </submittedName>
</protein>